<name>A0A1F7JCA8_9BACT</name>
<protein>
    <recommendedName>
        <fullName evidence="2">AraC-type arabinose-binding/dimerisation domain-containing protein</fullName>
    </recommendedName>
</protein>
<evidence type="ECO:0000259" key="2">
    <source>
        <dbReference type="Pfam" id="PF02311"/>
    </source>
</evidence>
<accession>A0A1F7JCA8</accession>
<dbReference type="EMBL" id="MGAU01000064">
    <property type="protein sequence ID" value="OGK53240.1"/>
    <property type="molecule type" value="Genomic_DNA"/>
</dbReference>
<dbReference type="GO" id="GO:0006355">
    <property type="term" value="P:regulation of DNA-templated transcription"/>
    <property type="evidence" value="ECO:0007669"/>
    <property type="project" value="InterPro"/>
</dbReference>
<evidence type="ECO:0000313" key="3">
    <source>
        <dbReference type="EMBL" id="OGK53240.1"/>
    </source>
</evidence>
<gene>
    <name evidence="3" type="ORF">A3B56_02365</name>
</gene>
<dbReference type="SUPFAM" id="SSF51182">
    <property type="entry name" value="RmlC-like cupins"/>
    <property type="match status" value="1"/>
</dbReference>
<comment type="caution">
    <text evidence="3">The sequence shown here is derived from an EMBL/GenBank/DDBJ whole genome shotgun (WGS) entry which is preliminary data.</text>
</comment>
<keyword evidence="1" id="KW-0238">DNA-binding</keyword>
<dbReference type="Proteomes" id="UP000178486">
    <property type="component" value="Unassembled WGS sequence"/>
</dbReference>
<proteinExistence type="predicted"/>
<dbReference type="Pfam" id="PF02311">
    <property type="entry name" value="AraC_binding"/>
    <property type="match status" value="1"/>
</dbReference>
<dbReference type="Gene3D" id="2.60.120.10">
    <property type="entry name" value="Jelly Rolls"/>
    <property type="match status" value="1"/>
</dbReference>
<dbReference type="AlphaFoldDB" id="A0A1F7JCA8"/>
<reference evidence="3 4" key="1">
    <citation type="journal article" date="2016" name="Nat. Commun.">
        <title>Thousands of microbial genomes shed light on interconnected biogeochemical processes in an aquifer system.</title>
        <authorList>
            <person name="Anantharaman K."/>
            <person name="Brown C.T."/>
            <person name="Hug L.A."/>
            <person name="Sharon I."/>
            <person name="Castelle C.J."/>
            <person name="Probst A.J."/>
            <person name="Thomas B.C."/>
            <person name="Singh A."/>
            <person name="Wilkins M.J."/>
            <person name="Karaoz U."/>
            <person name="Brodie E.L."/>
            <person name="Williams K.H."/>
            <person name="Hubbard S.S."/>
            <person name="Banfield J.F."/>
        </authorList>
    </citation>
    <scope>NUCLEOTIDE SEQUENCE [LARGE SCALE GENOMIC DNA]</scope>
</reference>
<sequence length="108" mass="12046">MQYASSFQKLFYQKKTADEIMKLIRTEGFQPIKISNSPGYEYVPHQHPGIKILAILKGEMSIFLNGTIVTASKGDRVVIAGNDVHAATIGPKGCEFFWAEKVLMVISR</sequence>
<dbReference type="InterPro" id="IPR011051">
    <property type="entry name" value="RmlC_Cupin_sf"/>
</dbReference>
<evidence type="ECO:0000313" key="4">
    <source>
        <dbReference type="Proteomes" id="UP000178486"/>
    </source>
</evidence>
<dbReference type="GO" id="GO:0003677">
    <property type="term" value="F:DNA binding"/>
    <property type="evidence" value="ECO:0007669"/>
    <property type="project" value="UniProtKB-KW"/>
</dbReference>
<dbReference type="InterPro" id="IPR014710">
    <property type="entry name" value="RmlC-like_jellyroll"/>
</dbReference>
<dbReference type="InterPro" id="IPR003313">
    <property type="entry name" value="AraC-bd"/>
</dbReference>
<feature type="domain" description="AraC-type arabinose-binding/dimerisation" evidence="2">
    <location>
        <begin position="36"/>
        <end position="98"/>
    </location>
</feature>
<organism evidence="3 4">
    <name type="scientific">Candidatus Roizmanbacteria bacterium RIFCSPLOWO2_01_FULL_45_11</name>
    <dbReference type="NCBI Taxonomy" id="1802070"/>
    <lineage>
        <taxon>Bacteria</taxon>
        <taxon>Candidatus Roizmaniibacteriota</taxon>
    </lineage>
</organism>
<evidence type="ECO:0000256" key="1">
    <source>
        <dbReference type="ARBA" id="ARBA00023125"/>
    </source>
</evidence>